<dbReference type="InterPro" id="IPR023214">
    <property type="entry name" value="HAD_sf"/>
</dbReference>
<evidence type="ECO:0008006" key="3">
    <source>
        <dbReference type="Google" id="ProtNLM"/>
    </source>
</evidence>
<dbReference type="GO" id="GO:0004805">
    <property type="term" value="F:trehalose-phosphatase activity"/>
    <property type="evidence" value="ECO:0007669"/>
    <property type="project" value="TreeGrafter"/>
</dbReference>
<accession>A0A7R9ZDK0</accession>
<protein>
    <recommendedName>
        <fullName evidence="3">Trehalose 6-phosphate phosphatase</fullName>
    </recommendedName>
</protein>
<dbReference type="InterPro" id="IPR036412">
    <property type="entry name" value="HAD-like_sf"/>
</dbReference>
<gene>
    <name evidence="2" type="ORF">TDUB1175_LOCUS18439</name>
</gene>
<dbReference type="Gene3D" id="3.40.50.1000">
    <property type="entry name" value="HAD superfamily/HAD-like"/>
    <property type="match status" value="1"/>
</dbReference>
<sequence length="179" mass="19039">MRAFDVRFVTLKGVIEVVPRILNKGLIVKKVLREVAARHGGDGVDFVLCMGDDISDEKMFTAAFSFASEMDEDVTSVLPSPDVSGGDGDGAILATGTEDSDVPMIDEQPLKSRTSDDDGNALYMFTASVGKKPTHASNYVNDAWDVGSLLISLSGGDAESALQRPSLEGAETDQAEFFA</sequence>
<reference evidence="2" key="1">
    <citation type="submission" date="2021-01" db="EMBL/GenBank/DDBJ databases">
        <authorList>
            <person name="Corre E."/>
            <person name="Pelletier E."/>
            <person name="Niang G."/>
            <person name="Scheremetjew M."/>
            <person name="Finn R."/>
            <person name="Kale V."/>
            <person name="Holt S."/>
            <person name="Cochrane G."/>
            <person name="Meng A."/>
            <person name="Brown T."/>
            <person name="Cohen L."/>
        </authorList>
    </citation>
    <scope>NUCLEOTIDE SEQUENCE</scope>
    <source>
        <strain evidence="2">CCMP147</strain>
    </source>
</reference>
<evidence type="ECO:0000256" key="1">
    <source>
        <dbReference type="ARBA" id="ARBA00005409"/>
    </source>
</evidence>
<dbReference type="PANTHER" id="PTHR10788">
    <property type="entry name" value="TREHALOSE-6-PHOSPHATE SYNTHASE"/>
    <property type="match status" value="1"/>
</dbReference>
<dbReference type="Pfam" id="PF02358">
    <property type="entry name" value="Trehalose_PPase"/>
    <property type="match status" value="1"/>
</dbReference>
<name>A0A7R9ZDK0_9STRA</name>
<dbReference type="EMBL" id="HBED01036665">
    <property type="protein sequence ID" value="CAD8320023.1"/>
    <property type="molecule type" value="Transcribed_RNA"/>
</dbReference>
<dbReference type="AlphaFoldDB" id="A0A7R9ZDK0"/>
<proteinExistence type="inferred from homology"/>
<dbReference type="GO" id="GO:0005992">
    <property type="term" value="P:trehalose biosynthetic process"/>
    <property type="evidence" value="ECO:0007669"/>
    <property type="project" value="InterPro"/>
</dbReference>
<dbReference type="PANTHER" id="PTHR10788:SF109">
    <property type="entry name" value="CBM20 DOMAIN-CONTAINING PROTEIN"/>
    <property type="match status" value="1"/>
</dbReference>
<comment type="similarity">
    <text evidence="1">In the N-terminal section; belongs to the glycosyltransferase 20 family.</text>
</comment>
<dbReference type="InterPro" id="IPR001830">
    <property type="entry name" value="Glyco_trans_20"/>
</dbReference>
<dbReference type="SUPFAM" id="SSF56784">
    <property type="entry name" value="HAD-like"/>
    <property type="match status" value="1"/>
</dbReference>
<dbReference type="GO" id="GO:0005829">
    <property type="term" value="C:cytosol"/>
    <property type="evidence" value="ECO:0007669"/>
    <property type="project" value="TreeGrafter"/>
</dbReference>
<dbReference type="InterPro" id="IPR003337">
    <property type="entry name" value="Trehalose_PPase"/>
</dbReference>
<evidence type="ECO:0000313" key="2">
    <source>
        <dbReference type="EMBL" id="CAD8320023.1"/>
    </source>
</evidence>
<organism evidence="2">
    <name type="scientific">Pseudictyota dubia</name>
    <dbReference type="NCBI Taxonomy" id="2749911"/>
    <lineage>
        <taxon>Eukaryota</taxon>
        <taxon>Sar</taxon>
        <taxon>Stramenopiles</taxon>
        <taxon>Ochrophyta</taxon>
        <taxon>Bacillariophyta</taxon>
        <taxon>Mediophyceae</taxon>
        <taxon>Biddulphiophycidae</taxon>
        <taxon>Eupodiscales</taxon>
        <taxon>Odontellaceae</taxon>
        <taxon>Pseudictyota</taxon>
    </lineage>
</organism>